<dbReference type="Proteomes" id="UP000234333">
    <property type="component" value="Unassembled WGS sequence"/>
</dbReference>
<name>A0A2H1I3G6_9MICO</name>
<sequence>MTDRPTGEAPQARPRQRRASKPFYKRWWVWTLAALVVLSATGVFGQTEDAPETVEASSTEEAEPITVPDLVGKAGDEAKDALDDLDLKADFVDESDEDRSVILNSNWKVESTSPNAGAEVEPGDAVTLTVSKIDDDQESAEEKKAEKAKAEEKAKDESSKEKESESESKSTDDDKFDFDYYQGEVTVQFEIDDNFTTGLVATGAKQDTIAALQAAKAKYPDYKSIVVMGSGPTVDKYGNKDNSYLFSVRYTRDTVEKIDFDNSALIDIWDLRDAGMVNPDLDK</sequence>
<protein>
    <submittedName>
        <fullName evidence="3">PASTA domain-containing protein</fullName>
    </submittedName>
</protein>
<accession>A0A2H1I3G6</accession>
<dbReference type="AlphaFoldDB" id="A0A2H1I3G6"/>
<dbReference type="Pfam" id="PF03793">
    <property type="entry name" value="PASTA"/>
    <property type="match status" value="1"/>
</dbReference>
<proteinExistence type="predicted"/>
<feature type="domain" description="PASTA" evidence="2">
    <location>
        <begin position="61"/>
        <end position="132"/>
    </location>
</feature>
<dbReference type="CDD" id="cd06577">
    <property type="entry name" value="PASTA_pknB"/>
    <property type="match status" value="1"/>
</dbReference>
<evidence type="ECO:0000313" key="3">
    <source>
        <dbReference type="EMBL" id="SMX69654.1"/>
    </source>
</evidence>
<evidence type="ECO:0000256" key="1">
    <source>
        <dbReference type="SAM" id="MobiDB-lite"/>
    </source>
</evidence>
<dbReference type="EMBL" id="FXZC01000002">
    <property type="protein sequence ID" value="SMX69654.1"/>
    <property type="molecule type" value="Genomic_DNA"/>
</dbReference>
<feature type="region of interest" description="Disordered" evidence="1">
    <location>
        <begin position="102"/>
        <end position="175"/>
    </location>
</feature>
<organism evidence="3 4">
    <name type="scientific">Brevibacterium casei CIP 102111</name>
    <dbReference type="NCBI Taxonomy" id="1255625"/>
    <lineage>
        <taxon>Bacteria</taxon>
        <taxon>Bacillati</taxon>
        <taxon>Actinomycetota</taxon>
        <taxon>Actinomycetes</taxon>
        <taxon>Micrococcales</taxon>
        <taxon>Brevibacteriaceae</taxon>
        <taxon>Brevibacterium</taxon>
    </lineage>
</organism>
<evidence type="ECO:0000259" key="2">
    <source>
        <dbReference type="PROSITE" id="PS51178"/>
    </source>
</evidence>
<feature type="region of interest" description="Disordered" evidence="1">
    <location>
        <begin position="1"/>
        <end position="20"/>
    </location>
</feature>
<dbReference type="GeneID" id="99773206"/>
<gene>
    <name evidence="3" type="ORF">BC102111_00776</name>
</gene>
<dbReference type="Gene3D" id="3.30.10.20">
    <property type="match status" value="1"/>
</dbReference>
<dbReference type="RefSeq" id="WP_101623664.1">
    <property type="nucleotide sequence ID" value="NZ_FXZC01000002.1"/>
</dbReference>
<dbReference type="PROSITE" id="PS51178">
    <property type="entry name" value="PASTA"/>
    <property type="match status" value="1"/>
</dbReference>
<feature type="compositionally biased region" description="Polar residues" evidence="1">
    <location>
        <begin position="102"/>
        <end position="115"/>
    </location>
</feature>
<reference evidence="3 4" key="1">
    <citation type="submission" date="2017-03" db="EMBL/GenBank/DDBJ databases">
        <authorList>
            <person name="Afonso C.L."/>
            <person name="Miller P.J."/>
            <person name="Scott M.A."/>
            <person name="Spackman E."/>
            <person name="Goraichik I."/>
            <person name="Dimitrov K.M."/>
            <person name="Suarez D.L."/>
            <person name="Swayne D.E."/>
        </authorList>
    </citation>
    <scope>NUCLEOTIDE SEQUENCE [LARGE SCALE GENOMIC DNA]</scope>
    <source>
        <strain evidence="3 4">CIP 102111</strain>
    </source>
</reference>
<feature type="region of interest" description="Disordered" evidence="1">
    <location>
        <begin position="47"/>
        <end position="73"/>
    </location>
</feature>
<evidence type="ECO:0000313" key="4">
    <source>
        <dbReference type="Proteomes" id="UP000234333"/>
    </source>
</evidence>
<dbReference type="SMART" id="SM00740">
    <property type="entry name" value="PASTA"/>
    <property type="match status" value="1"/>
</dbReference>
<dbReference type="InterPro" id="IPR005543">
    <property type="entry name" value="PASTA_dom"/>
</dbReference>
<feature type="compositionally biased region" description="Basic and acidic residues" evidence="1">
    <location>
        <begin position="140"/>
        <end position="173"/>
    </location>
</feature>